<evidence type="ECO:0000313" key="2">
    <source>
        <dbReference type="Proteomes" id="UP001283361"/>
    </source>
</evidence>
<accession>A0AAE0XYH7</accession>
<evidence type="ECO:0000313" key="1">
    <source>
        <dbReference type="EMBL" id="KAK3724271.1"/>
    </source>
</evidence>
<dbReference type="EMBL" id="JAWDGP010007346">
    <property type="protein sequence ID" value="KAK3724271.1"/>
    <property type="molecule type" value="Genomic_DNA"/>
</dbReference>
<dbReference type="Proteomes" id="UP001283361">
    <property type="component" value="Unassembled WGS sequence"/>
</dbReference>
<dbReference type="AlphaFoldDB" id="A0AAE0XYH7"/>
<protein>
    <submittedName>
        <fullName evidence="1">Uncharacterized protein</fullName>
    </submittedName>
</protein>
<organism evidence="1 2">
    <name type="scientific">Elysia crispata</name>
    <name type="common">lettuce slug</name>
    <dbReference type="NCBI Taxonomy" id="231223"/>
    <lineage>
        <taxon>Eukaryota</taxon>
        <taxon>Metazoa</taxon>
        <taxon>Spiralia</taxon>
        <taxon>Lophotrochozoa</taxon>
        <taxon>Mollusca</taxon>
        <taxon>Gastropoda</taxon>
        <taxon>Heterobranchia</taxon>
        <taxon>Euthyneura</taxon>
        <taxon>Panpulmonata</taxon>
        <taxon>Sacoglossa</taxon>
        <taxon>Placobranchoidea</taxon>
        <taxon>Plakobranchidae</taxon>
        <taxon>Elysia</taxon>
    </lineage>
</organism>
<sequence length="134" mass="14579">MAKCGHKNDYCGIDENLVKPKRLYSRLGKEPGLTCHSQHPAHLTETQKSEISCLSPRGAGCAAEVASSSSAYLSLRIVRIDLSRPGRACRHVSPVKTRSKVDLPRKACNATAYKSVIAQIHAESVYAENKGTLM</sequence>
<keyword evidence="2" id="KW-1185">Reference proteome</keyword>
<proteinExistence type="predicted"/>
<gene>
    <name evidence="1" type="ORF">RRG08_043270</name>
</gene>
<name>A0AAE0XYH7_9GAST</name>
<reference evidence="1" key="1">
    <citation type="journal article" date="2023" name="G3 (Bethesda)">
        <title>A reference genome for the long-term kleptoplast-retaining sea slug Elysia crispata morphotype clarki.</title>
        <authorList>
            <person name="Eastman K.E."/>
            <person name="Pendleton A.L."/>
            <person name="Shaikh M.A."/>
            <person name="Suttiyut T."/>
            <person name="Ogas R."/>
            <person name="Tomko P."/>
            <person name="Gavelis G."/>
            <person name="Widhalm J.R."/>
            <person name="Wisecaver J.H."/>
        </authorList>
    </citation>
    <scope>NUCLEOTIDE SEQUENCE</scope>
    <source>
        <strain evidence="1">ECLA1</strain>
    </source>
</reference>
<comment type="caution">
    <text evidence="1">The sequence shown here is derived from an EMBL/GenBank/DDBJ whole genome shotgun (WGS) entry which is preliminary data.</text>
</comment>